<sequence length="100" mass="11505">MARTQAGYRRFKALQTLTHEKPSGTNYRYTTWYYMDSSHVTCQSVMFISHGKPARPFDYSKISSTASCSKQKSFAALPGAREEDKVLESLDDRRIYLQIP</sequence>
<name>A0AAD5QNR9_PARTN</name>
<gene>
    <name evidence="1" type="ORF">KIN20_017634</name>
</gene>
<evidence type="ECO:0000313" key="2">
    <source>
        <dbReference type="Proteomes" id="UP001196413"/>
    </source>
</evidence>
<accession>A0AAD5QNR9</accession>
<dbReference type="AlphaFoldDB" id="A0AAD5QNR9"/>
<dbReference type="EMBL" id="JAHQIW010003531">
    <property type="protein sequence ID" value="KAJ1359023.1"/>
    <property type="molecule type" value="Genomic_DNA"/>
</dbReference>
<evidence type="ECO:0000313" key="1">
    <source>
        <dbReference type="EMBL" id="KAJ1359023.1"/>
    </source>
</evidence>
<protein>
    <submittedName>
        <fullName evidence="1">Uncharacterized protein</fullName>
    </submittedName>
</protein>
<comment type="caution">
    <text evidence="1">The sequence shown here is derived from an EMBL/GenBank/DDBJ whole genome shotgun (WGS) entry which is preliminary data.</text>
</comment>
<dbReference type="Proteomes" id="UP001196413">
    <property type="component" value="Unassembled WGS sequence"/>
</dbReference>
<reference evidence="1" key="1">
    <citation type="submission" date="2021-06" db="EMBL/GenBank/DDBJ databases">
        <title>Parelaphostrongylus tenuis whole genome reference sequence.</title>
        <authorList>
            <person name="Garwood T.J."/>
            <person name="Larsen P.A."/>
            <person name="Fountain-Jones N.M."/>
            <person name="Garbe J.R."/>
            <person name="Macchietto M.G."/>
            <person name="Kania S.A."/>
            <person name="Gerhold R.W."/>
            <person name="Richards J.E."/>
            <person name="Wolf T.M."/>
        </authorList>
    </citation>
    <scope>NUCLEOTIDE SEQUENCE</scope>
    <source>
        <strain evidence="1">MNPRO001-30</strain>
        <tissue evidence="1">Meninges</tissue>
    </source>
</reference>
<organism evidence="1 2">
    <name type="scientific">Parelaphostrongylus tenuis</name>
    <name type="common">Meningeal worm</name>
    <dbReference type="NCBI Taxonomy" id="148309"/>
    <lineage>
        <taxon>Eukaryota</taxon>
        <taxon>Metazoa</taxon>
        <taxon>Ecdysozoa</taxon>
        <taxon>Nematoda</taxon>
        <taxon>Chromadorea</taxon>
        <taxon>Rhabditida</taxon>
        <taxon>Rhabditina</taxon>
        <taxon>Rhabditomorpha</taxon>
        <taxon>Strongyloidea</taxon>
        <taxon>Metastrongylidae</taxon>
        <taxon>Parelaphostrongylus</taxon>
    </lineage>
</organism>
<keyword evidence="2" id="KW-1185">Reference proteome</keyword>
<proteinExistence type="predicted"/>